<dbReference type="EMBL" id="LVLJ01004132">
    <property type="protein sequence ID" value="OAE18084.1"/>
    <property type="molecule type" value="Genomic_DNA"/>
</dbReference>
<evidence type="ECO:0000313" key="2">
    <source>
        <dbReference type="EMBL" id="OAE18084.1"/>
    </source>
</evidence>
<sequence>MSSLLADLAERRGVHAKQKWRSSFWAERDALLLLRWVLLRKLVSVAAAVVEEEEEEEEEDEDEEDEVVMEVVEVVW</sequence>
<reference evidence="2" key="1">
    <citation type="submission" date="2016-03" db="EMBL/GenBank/DDBJ databases">
        <title>Mechanisms controlling the formation of the plant cell surface in tip-growing cells are functionally conserved among land plants.</title>
        <authorList>
            <person name="Honkanen S."/>
            <person name="Jones V.A."/>
            <person name="Morieri G."/>
            <person name="Champion C."/>
            <person name="Hetherington A.J."/>
            <person name="Kelly S."/>
            <person name="Saint-Marcoux D."/>
            <person name="Proust H."/>
            <person name="Prescott H."/>
            <person name="Dolan L."/>
        </authorList>
    </citation>
    <scope>NUCLEOTIDE SEQUENCE [LARGE SCALE GENOMIC DNA]</scope>
    <source>
        <tissue evidence="2">Whole gametophyte</tissue>
    </source>
</reference>
<proteinExistence type="predicted"/>
<evidence type="ECO:0000313" key="3">
    <source>
        <dbReference type="Proteomes" id="UP000077202"/>
    </source>
</evidence>
<dbReference type="Proteomes" id="UP000077202">
    <property type="component" value="Unassembled WGS sequence"/>
</dbReference>
<keyword evidence="3" id="KW-1185">Reference proteome</keyword>
<name>A0A176VB76_MARPO</name>
<dbReference type="AlphaFoldDB" id="A0A176VB76"/>
<gene>
    <name evidence="2" type="ORF">AXG93_2899s1130</name>
</gene>
<organism evidence="2 3">
    <name type="scientific">Marchantia polymorpha subsp. ruderalis</name>
    <dbReference type="NCBI Taxonomy" id="1480154"/>
    <lineage>
        <taxon>Eukaryota</taxon>
        <taxon>Viridiplantae</taxon>
        <taxon>Streptophyta</taxon>
        <taxon>Embryophyta</taxon>
        <taxon>Marchantiophyta</taxon>
        <taxon>Marchantiopsida</taxon>
        <taxon>Marchantiidae</taxon>
        <taxon>Marchantiales</taxon>
        <taxon>Marchantiaceae</taxon>
        <taxon>Marchantia</taxon>
    </lineage>
</organism>
<feature type="signal peptide" evidence="1">
    <location>
        <begin position="1"/>
        <end position="47"/>
    </location>
</feature>
<protein>
    <submittedName>
        <fullName evidence="2">Uncharacterized protein</fullName>
    </submittedName>
</protein>
<accession>A0A176VB76</accession>
<feature type="chain" id="PRO_5008051674" evidence="1">
    <location>
        <begin position="48"/>
        <end position="76"/>
    </location>
</feature>
<comment type="caution">
    <text evidence="2">The sequence shown here is derived from an EMBL/GenBank/DDBJ whole genome shotgun (WGS) entry which is preliminary data.</text>
</comment>
<evidence type="ECO:0000256" key="1">
    <source>
        <dbReference type="SAM" id="SignalP"/>
    </source>
</evidence>
<keyword evidence="1" id="KW-0732">Signal</keyword>